<gene>
    <name evidence="6 7" type="primary">nhaA</name>
    <name evidence="7" type="ORF">GO495_30125</name>
</gene>
<keyword evidence="6" id="KW-0739">Sodium transport</keyword>
<sequence>MKKVLTKVINPLRILINDSRFTGMMLIACTVISMSLANSDSLAHPYKQLWNYNFLHASSFPLPSSFLSWINNFLMAFFFLVAGMEIKRELVNGELSSFKKAVLPFGAALGGMTVPALIFIAFNLNTGHLHGWGIPTATDIAFSIGIASLLGKRIPVGLKILLMALAIIDDLGAIIVIALFYGGHINFIFLGIAALLYISLFACNYFKVKSGPLQILLSLSLWYAIFNSGVEASITGVLVAFATPVDMLPKIEKAIHGYVNFLIIPLFALANTAILLPDNIISSLGTTIGLGIIFGLVIGKPVGIFLFSRILVACKLASLPQHVEWKQFLGMGTLAGIGFTMSIFTTMLAFKSAAFQDISKVAILSSVVLSVVVSLAYFMIISISMKSVPVEEMSIATEEKLELELQ</sequence>
<feature type="transmembrane region" description="Helical" evidence="6">
    <location>
        <begin position="362"/>
        <end position="383"/>
    </location>
</feature>
<feature type="transmembrane region" description="Helical" evidence="6">
    <location>
        <begin position="21"/>
        <end position="39"/>
    </location>
</feature>
<evidence type="ECO:0000256" key="6">
    <source>
        <dbReference type="HAMAP-Rule" id="MF_01844"/>
    </source>
</evidence>
<dbReference type="GO" id="GO:0005886">
    <property type="term" value="C:plasma membrane"/>
    <property type="evidence" value="ECO:0007669"/>
    <property type="project" value="UniProtKB-SubCell"/>
</dbReference>
<evidence type="ECO:0000313" key="8">
    <source>
        <dbReference type="Proteomes" id="UP000468388"/>
    </source>
</evidence>
<feature type="transmembrane region" description="Helical" evidence="6">
    <location>
        <begin position="102"/>
        <end position="124"/>
    </location>
</feature>
<keyword evidence="2 6" id="KW-1003">Cell membrane</keyword>
<dbReference type="PANTHER" id="PTHR30341">
    <property type="entry name" value="SODIUM ION/PROTON ANTIPORTER NHAA-RELATED"/>
    <property type="match status" value="1"/>
</dbReference>
<dbReference type="InterPro" id="IPR023171">
    <property type="entry name" value="Na/H_antiporter_dom_sf"/>
</dbReference>
<dbReference type="InterPro" id="IPR004670">
    <property type="entry name" value="NhaA"/>
</dbReference>
<reference evidence="7 8" key="1">
    <citation type="submission" date="2019-12" db="EMBL/GenBank/DDBJ databases">
        <title>The draft genomic sequence of strain Chitinophaga oryziterrae JCM 16595.</title>
        <authorList>
            <person name="Zhang X."/>
        </authorList>
    </citation>
    <scope>NUCLEOTIDE SEQUENCE [LARGE SCALE GENOMIC DNA]</scope>
    <source>
        <strain evidence="7 8">JCM 16595</strain>
    </source>
</reference>
<feature type="transmembrane region" description="Helical" evidence="6">
    <location>
        <begin position="328"/>
        <end position="350"/>
    </location>
</feature>
<evidence type="ECO:0000256" key="4">
    <source>
        <dbReference type="ARBA" id="ARBA00022989"/>
    </source>
</evidence>
<keyword evidence="5 6" id="KW-0472">Membrane</keyword>
<feature type="transmembrane region" description="Helical" evidence="6">
    <location>
        <begin position="59"/>
        <end position="81"/>
    </location>
</feature>
<dbReference type="Gene3D" id="1.20.1530.10">
    <property type="entry name" value="Na+/H+ antiporter like domain"/>
    <property type="match status" value="1"/>
</dbReference>
<accession>A0A6N8JI41</accession>
<keyword evidence="6" id="KW-0406">Ion transport</keyword>
<keyword evidence="3 6" id="KW-0812">Transmembrane</keyword>
<dbReference type="RefSeq" id="WP_157303673.1">
    <property type="nucleotide sequence ID" value="NZ_BAAAZB010000005.1"/>
</dbReference>
<dbReference type="GO" id="GO:0006885">
    <property type="term" value="P:regulation of pH"/>
    <property type="evidence" value="ECO:0007669"/>
    <property type="project" value="UniProtKB-UniRule"/>
</dbReference>
<protein>
    <recommendedName>
        <fullName evidence="6">Na(+)/H(+) antiporter NhaA</fullName>
    </recommendedName>
    <alternativeName>
        <fullName evidence="6">Sodium/proton antiporter NhaA</fullName>
    </alternativeName>
</protein>
<comment type="catalytic activity">
    <reaction evidence="6">
        <text>Na(+)(in) + 2 H(+)(out) = Na(+)(out) + 2 H(+)(in)</text>
        <dbReference type="Rhea" id="RHEA:29251"/>
        <dbReference type="ChEBI" id="CHEBI:15378"/>
        <dbReference type="ChEBI" id="CHEBI:29101"/>
    </reaction>
</comment>
<comment type="subcellular location">
    <subcellularLocation>
        <location evidence="1">Cell inner membrane</location>
        <topology evidence="1">Multi-pass membrane protein</topology>
    </subcellularLocation>
    <subcellularLocation>
        <location evidence="6">Cell membrane</location>
        <topology evidence="6">Multi-pass membrane protein</topology>
    </subcellularLocation>
</comment>
<keyword evidence="4 6" id="KW-1133">Transmembrane helix</keyword>
<dbReference type="Proteomes" id="UP000468388">
    <property type="component" value="Unassembled WGS sequence"/>
</dbReference>
<comment type="similarity">
    <text evidence="6">Belongs to the NhaA Na(+)/H(+) (TC 2.A.33) antiporter family.</text>
</comment>
<name>A0A6N8JI41_9BACT</name>
<feature type="transmembrane region" description="Helical" evidence="6">
    <location>
        <begin position="130"/>
        <end position="150"/>
    </location>
</feature>
<feature type="transmembrane region" description="Helical" evidence="6">
    <location>
        <begin position="255"/>
        <end position="276"/>
    </location>
</feature>
<proteinExistence type="inferred from homology"/>
<dbReference type="OrthoDB" id="9808135at2"/>
<evidence type="ECO:0000313" key="7">
    <source>
        <dbReference type="EMBL" id="MVT44887.1"/>
    </source>
</evidence>
<dbReference type="HAMAP" id="MF_01844">
    <property type="entry name" value="NhaA"/>
    <property type="match status" value="1"/>
</dbReference>
<evidence type="ECO:0000256" key="2">
    <source>
        <dbReference type="ARBA" id="ARBA00022475"/>
    </source>
</evidence>
<evidence type="ECO:0000256" key="3">
    <source>
        <dbReference type="ARBA" id="ARBA00022692"/>
    </source>
</evidence>
<keyword evidence="8" id="KW-1185">Reference proteome</keyword>
<dbReference type="GO" id="GO:0015385">
    <property type="term" value="F:sodium:proton antiporter activity"/>
    <property type="evidence" value="ECO:0007669"/>
    <property type="project" value="UniProtKB-UniRule"/>
</dbReference>
<feature type="transmembrane region" description="Helical" evidence="6">
    <location>
        <begin position="220"/>
        <end position="243"/>
    </location>
</feature>
<dbReference type="Pfam" id="PF06965">
    <property type="entry name" value="Na_H_antiport_1"/>
    <property type="match status" value="1"/>
</dbReference>
<dbReference type="NCBIfam" id="TIGR00773">
    <property type="entry name" value="NhaA"/>
    <property type="match status" value="1"/>
</dbReference>
<comment type="function">
    <text evidence="6">Na(+)/H(+) antiporter that extrudes sodium in exchange for external protons.</text>
</comment>
<organism evidence="7 8">
    <name type="scientific">Chitinophaga oryziterrae</name>
    <dbReference type="NCBI Taxonomy" id="1031224"/>
    <lineage>
        <taxon>Bacteria</taxon>
        <taxon>Pseudomonadati</taxon>
        <taxon>Bacteroidota</taxon>
        <taxon>Chitinophagia</taxon>
        <taxon>Chitinophagales</taxon>
        <taxon>Chitinophagaceae</taxon>
        <taxon>Chitinophaga</taxon>
    </lineage>
</organism>
<feature type="transmembrane region" description="Helical" evidence="6">
    <location>
        <begin position="187"/>
        <end position="208"/>
    </location>
</feature>
<evidence type="ECO:0000256" key="5">
    <source>
        <dbReference type="ARBA" id="ARBA00023136"/>
    </source>
</evidence>
<dbReference type="EMBL" id="WRXO01000013">
    <property type="protein sequence ID" value="MVT44887.1"/>
    <property type="molecule type" value="Genomic_DNA"/>
</dbReference>
<keyword evidence="6" id="KW-0813">Transport</keyword>
<dbReference type="PANTHER" id="PTHR30341:SF0">
    <property type="entry name" value="NA(+)_H(+) ANTIPORTER NHAA"/>
    <property type="match status" value="1"/>
</dbReference>
<feature type="transmembrane region" description="Helical" evidence="6">
    <location>
        <begin position="162"/>
        <end position="181"/>
    </location>
</feature>
<evidence type="ECO:0000256" key="1">
    <source>
        <dbReference type="ARBA" id="ARBA00004429"/>
    </source>
</evidence>
<dbReference type="AlphaFoldDB" id="A0A6N8JI41"/>
<feature type="transmembrane region" description="Helical" evidence="6">
    <location>
        <begin position="288"/>
        <end position="308"/>
    </location>
</feature>
<keyword evidence="6" id="KW-0050">Antiport</keyword>
<comment type="caution">
    <text evidence="7">The sequence shown here is derived from an EMBL/GenBank/DDBJ whole genome shotgun (WGS) entry which is preliminary data.</text>
</comment>
<keyword evidence="6" id="KW-0915">Sodium</keyword>